<feature type="compositionally biased region" description="Gly residues" evidence="1">
    <location>
        <begin position="41"/>
        <end position="52"/>
    </location>
</feature>
<name>A0A0G4EKX4_VITBC</name>
<dbReference type="EMBL" id="CDMY01000255">
    <property type="protein sequence ID" value="CEL97627.1"/>
    <property type="molecule type" value="Genomic_DNA"/>
</dbReference>
<keyword evidence="3" id="KW-1185">Reference proteome</keyword>
<reference evidence="2 3" key="1">
    <citation type="submission" date="2014-11" db="EMBL/GenBank/DDBJ databases">
        <authorList>
            <person name="Zhu J."/>
            <person name="Qi W."/>
            <person name="Song R."/>
        </authorList>
    </citation>
    <scope>NUCLEOTIDE SEQUENCE [LARGE SCALE GENOMIC DNA]</scope>
</reference>
<feature type="compositionally biased region" description="Basic and acidic residues" evidence="1">
    <location>
        <begin position="53"/>
        <end position="64"/>
    </location>
</feature>
<dbReference type="Proteomes" id="UP000041254">
    <property type="component" value="Unassembled WGS sequence"/>
</dbReference>
<dbReference type="InParanoid" id="A0A0G4EKX4"/>
<feature type="region of interest" description="Disordered" evidence="1">
    <location>
        <begin position="19"/>
        <end position="64"/>
    </location>
</feature>
<organism evidence="2 3">
    <name type="scientific">Vitrella brassicaformis (strain CCMP3155)</name>
    <dbReference type="NCBI Taxonomy" id="1169540"/>
    <lineage>
        <taxon>Eukaryota</taxon>
        <taxon>Sar</taxon>
        <taxon>Alveolata</taxon>
        <taxon>Colpodellida</taxon>
        <taxon>Vitrellaceae</taxon>
        <taxon>Vitrella</taxon>
    </lineage>
</organism>
<sequence>MTLSMAAWSGPARALEWCAEEEPSDIALPRPPPKATAPTEGGNGGPETTGGGARDDKKETKITKENLQVLHSASRLLIMTTNLMKAFESAWRDVPTAGFIRLLKLPSPPPASARLSRTPRTAIKRPAREQQQGGRELTRGPPMAAWKRRSS</sequence>
<evidence type="ECO:0000313" key="2">
    <source>
        <dbReference type="EMBL" id="CEL97627.1"/>
    </source>
</evidence>
<protein>
    <submittedName>
        <fullName evidence="2">Uncharacterized protein</fullName>
    </submittedName>
</protein>
<evidence type="ECO:0000256" key="1">
    <source>
        <dbReference type="SAM" id="MobiDB-lite"/>
    </source>
</evidence>
<proteinExistence type="predicted"/>
<dbReference type="VEuPathDB" id="CryptoDB:Vbra_12214"/>
<gene>
    <name evidence="2" type="ORF">Vbra_12214</name>
</gene>
<feature type="region of interest" description="Disordered" evidence="1">
    <location>
        <begin position="104"/>
        <end position="151"/>
    </location>
</feature>
<dbReference type="AlphaFoldDB" id="A0A0G4EKX4"/>
<accession>A0A0G4EKX4</accession>
<evidence type="ECO:0000313" key="3">
    <source>
        <dbReference type="Proteomes" id="UP000041254"/>
    </source>
</evidence>